<evidence type="ECO:0000313" key="1">
    <source>
        <dbReference type="EnsemblPlants" id="AVESA.00010b.r2.4DG0745220.1.CDS"/>
    </source>
</evidence>
<reference evidence="1" key="2">
    <citation type="submission" date="2025-09" db="UniProtKB">
        <authorList>
            <consortium name="EnsemblPlants"/>
        </authorList>
    </citation>
    <scope>IDENTIFICATION</scope>
</reference>
<accession>A0ACD5X685</accession>
<dbReference type="EnsemblPlants" id="AVESA.00010b.r2.4DG0745220.1">
    <property type="protein sequence ID" value="AVESA.00010b.r2.4DG0745220.1.CDS"/>
    <property type="gene ID" value="AVESA.00010b.r2.4DG0745220"/>
</dbReference>
<name>A0ACD5X685_AVESA</name>
<organism evidence="1 2">
    <name type="scientific">Avena sativa</name>
    <name type="common">Oat</name>
    <dbReference type="NCBI Taxonomy" id="4498"/>
    <lineage>
        <taxon>Eukaryota</taxon>
        <taxon>Viridiplantae</taxon>
        <taxon>Streptophyta</taxon>
        <taxon>Embryophyta</taxon>
        <taxon>Tracheophyta</taxon>
        <taxon>Spermatophyta</taxon>
        <taxon>Magnoliopsida</taxon>
        <taxon>Liliopsida</taxon>
        <taxon>Poales</taxon>
        <taxon>Poaceae</taxon>
        <taxon>BOP clade</taxon>
        <taxon>Pooideae</taxon>
        <taxon>Poodae</taxon>
        <taxon>Poeae</taxon>
        <taxon>Poeae Chloroplast Group 1 (Aveneae type)</taxon>
        <taxon>Aveninae</taxon>
        <taxon>Avena</taxon>
    </lineage>
</organism>
<sequence length="483" mass="53634">MALARRLSDSCSAPVIFDRWKSLGDRPLPSPPSSPKGVSFPNAKVCEVLDKIWASRRLSLPEQCDYADHVTTALGEMSIRDTSSAVGVMSMRDTSTALGDEVRQTAPPLCRPISARVFPSWQLQFFIREDTCGLFHTYPPLDGPFRSVQAAEDAFARHLDELRSPEMCTDGLSQSEICIRSILYWPDGTRKKSSKSCHEHRNIVLLVQSLLDKYNEDHDPAYELEDVVSYGEIYERESRHNVFYHINLTTKPKRADGFHSDDGNLFFAEVTCLNGENEEYVLNSLCVVKPTEEGRCYGCENNGSVDLKHPIDADKYKKGRSRPYPQCPGFDLPREMLDDFCAYHDEEARLAAEESRIRRIYKCLDEEVSVAKPECARRAAPADSSKRDAGQGKGPVPAKLDITRSAAPAYSSEREAGQGKGLVPAILDGASSAAPAYSSEREAGQGKGEDGRGKGLTKYIVPAKRARIELYRASPAGPNDENW</sequence>
<protein>
    <submittedName>
        <fullName evidence="1">Uncharacterized protein</fullName>
    </submittedName>
</protein>
<proteinExistence type="predicted"/>
<dbReference type="Proteomes" id="UP001732700">
    <property type="component" value="Chromosome 4D"/>
</dbReference>
<evidence type="ECO:0000313" key="2">
    <source>
        <dbReference type="Proteomes" id="UP001732700"/>
    </source>
</evidence>
<reference evidence="1" key="1">
    <citation type="submission" date="2021-05" db="EMBL/GenBank/DDBJ databases">
        <authorList>
            <person name="Scholz U."/>
            <person name="Mascher M."/>
            <person name="Fiebig A."/>
        </authorList>
    </citation>
    <scope>NUCLEOTIDE SEQUENCE [LARGE SCALE GENOMIC DNA]</scope>
</reference>
<keyword evidence="2" id="KW-1185">Reference proteome</keyword>